<name>A0A1I2CDK2_9FLAO</name>
<proteinExistence type="predicted"/>
<dbReference type="AlphaFoldDB" id="A0A1I2CDK2"/>
<feature type="domain" description="Helix-turn-helix type 11" evidence="1">
    <location>
        <begin position="20"/>
        <end position="57"/>
    </location>
</feature>
<protein>
    <submittedName>
        <fullName evidence="2">HTH domain-containing protein</fullName>
    </submittedName>
</protein>
<organism evidence="2 3">
    <name type="scientific">Flavobacterium xueshanense</name>
    <dbReference type="NCBI Taxonomy" id="935223"/>
    <lineage>
        <taxon>Bacteria</taxon>
        <taxon>Pseudomonadati</taxon>
        <taxon>Bacteroidota</taxon>
        <taxon>Flavobacteriia</taxon>
        <taxon>Flavobacteriales</taxon>
        <taxon>Flavobacteriaceae</taxon>
        <taxon>Flavobacterium</taxon>
    </lineage>
</organism>
<reference evidence="3" key="1">
    <citation type="submission" date="2016-10" db="EMBL/GenBank/DDBJ databases">
        <authorList>
            <person name="Varghese N."/>
            <person name="Submissions S."/>
        </authorList>
    </citation>
    <scope>NUCLEOTIDE SEQUENCE [LARGE SCALE GENOMIC DNA]</scope>
    <source>
        <strain evidence="3">CGMCC 1.9227</strain>
    </source>
</reference>
<dbReference type="RefSeq" id="WP_091203557.1">
    <property type="nucleotide sequence ID" value="NZ_FONQ01000003.1"/>
</dbReference>
<dbReference type="InterPro" id="IPR013196">
    <property type="entry name" value="HTH_11"/>
</dbReference>
<evidence type="ECO:0000313" key="3">
    <source>
        <dbReference type="Proteomes" id="UP000198596"/>
    </source>
</evidence>
<evidence type="ECO:0000259" key="1">
    <source>
        <dbReference type="Pfam" id="PF08279"/>
    </source>
</evidence>
<dbReference type="STRING" id="935223.SAMN04488131_10336"/>
<dbReference type="OrthoDB" id="770928at2"/>
<keyword evidence="3" id="KW-1185">Reference proteome</keyword>
<dbReference type="Pfam" id="PF08279">
    <property type="entry name" value="HTH_11"/>
    <property type="match status" value="1"/>
</dbReference>
<dbReference type="EMBL" id="FONQ01000003">
    <property type="protein sequence ID" value="SFE66225.1"/>
    <property type="molecule type" value="Genomic_DNA"/>
</dbReference>
<gene>
    <name evidence="2" type="ORF">SAMN04488131_10336</name>
</gene>
<accession>A0A1I2CDK2</accession>
<evidence type="ECO:0000313" key="2">
    <source>
        <dbReference type="EMBL" id="SFE66225.1"/>
    </source>
</evidence>
<sequence>MDIRIIKRLHDFVITERTGTPKELALKLGLSERSVYNYISYMKNEMNAPITYDNQKGNYFYKRVCELNFEG</sequence>
<dbReference type="Proteomes" id="UP000198596">
    <property type="component" value="Unassembled WGS sequence"/>
</dbReference>